<dbReference type="Proteomes" id="UP000654304">
    <property type="component" value="Unassembled WGS sequence"/>
</dbReference>
<proteinExistence type="inferred from homology"/>
<name>A0ABR7A250_9BURK</name>
<comment type="similarity">
    <text evidence="1">Belongs to the transglycosylase Slt family.</text>
</comment>
<dbReference type="InterPro" id="IPR008258">
    <property type="entry name" value="Transglycosylase_SLT_dom_1"/>
</dbReference>
<feature type="domain" description="Transglycosylase SLT" evidence="2">
    <location>
        <begin position="148"/>
        <end position="239"/>
    </location>
</feature>
<dbReference type="CDD" id="cd00254">
    <property type="entry name" value="LT-like"/>
    <property type="match status" value="1"/>
</dbReference>
<dbReference type="EMBL" id="JACOGD010000002">
    <property type="protein sequence ID" value="MBC3930994.1"/>
    <property type="molecule type" value="Genomic_DNA"/>
</dbReference>
<evidence type="ECO:0000256" key="1">
    <source>
        <dbReference type="ARBA" id="ARBA00007734"/>
    </source>
</evidence>
<reference evidence="3 4" key="1">
    <citation type="submission" date="2020-08" db="EMBL/GenBank/DDBJ databases">
        <title>Novel species isolated from subtropical streams in China.</title>
        <authorList>
            <person name="Lu H."/>
        </authorList>
    </citation>
    <scope>NUCLEOTIDE SEQUENCE [LARGE SCALE GENOMIC DNA]</scope>
    <source>
        <strain evidence="3 4">CY22W</strain>
    </source>
</reference>
<evidence type="ECO:0000259" key="2">
    <source>
        <dbReference type="Pfam" id="PF01464"/>
    </source>
</evidence>
<dbReference type="PANTHER" id="PTHR37423">
    <property type="entry name" value="SOLUBLE LYTIC MUREIN TRANSGLYCOSYLASE-RELATED"/>
    <property type="match status" value="1"/>
</dbReference>
<dbReference type="PANTHER" id="PTHR37423:SF2">
    <property type="entry name" value="MEMBRANE-BOUND LYTIC MUREIN TRANSGLYCOSYLASE C"/>
    <property type="match status" value="1"/>
</dbReference>
<organism evidence="3 4">
    <name type="scientific">Undibacterium curvum</name>
    <dbReference type="NCBI Taxonomy" id="2762294"/>
    <lineage>
        <taxon>Bacteria</taxon>
        <taxon>Pseudomonadati</taxon>
        <taxon>Pseudomonadota</taxon>
        <taxon>Betaproteobacteria</taxon>
        <taxon>Burkholderiales</taxon>
        <taxon>Oxalobacteraceae</taxon>
        <taxon>Undibacterium</taxon>
    </lineage>
</organism>
<sequence>MQKRLSFRWLRCWLLYRLSLRRNRAGRPACPLLSVLNIVRSMSRIVVPLSLSRFSVKSCCRLAAGFFLSATLGAMPAWAGNQKEEAMADSVRLALSKAISDPRPPKPSFNNIDERIRYLHWLGEMSVRLKRRIPDYQSRIELLETIWYESKRAGLDPALVMGLMQVESAFRKYATSVVGARGYMQVMPFWSRVIGDGDAKKLFQMQTNLRYGCSILRMYIDMEKGDLYLALGRYNGSRGKPEYPNAVLANWKNWEYTPPR</sequence>
<gene>
    <name evidence="3" type="ORF">H8K43_04860</name>
</gene>
<dbReference type="InterPro" id="IPR023346">
    <property type="entry name" value="Lysozyme-like_dom_sf"/>
</dbReference>
<protein>
    <submittedName>
        <fullName evidence="3">Lytic transglycosylase domain-containing protein</fullName>
    </submittedName>
</protein>
<comment type="caution">
    <text evidence="3">The sequence shown here is derived from an EMBL/GenBank/DDBJ whole genome shotgun (WGS) entry which is preliminary data.</text>
</comment>
<dbReference type="Pfam" id="PF01464">
    <property type="entry name" value="SLT"/>
    <property type="match status" value="1"/>
</dbReference>
<dbReference type="Gene3D" id="1.10.530.10">
    <property type="match status" value="1"/>
</dbReference>
<evidence type="ECO:0000313" key="4">
    <source>
        <dbReference type="Proteomes" id="UP000654304"/>
    </source>
</evidence>
<evidence type="ECO:0000313" key="3">
    <source>
        <dbReference type="EMBL" id="MBC3930994.1"/>
    </source>
</evidence>
<accession>A0ABR7A250</accession>
<keyword evidence="4" id="KW-1185">Reference proteome</keyword>
<dbReference type="SUPFAM" id="SSF53955">
    <property type="entry name" value="Lysozyme-like"/>
    <property type="match status" value="1"/>
</dbReference>